<dbReference type="NCBIfam" id="TIGR02234">
    <property type="entry name" value="trp_oprn_chp"/>
    <property type="match status" value="1"/>
</dbReference>
<feature type="transmembrane region" description="Helical" evidence="2">
    <location>
        <begin position="100"/>
        <end position="121"/>
    </location>
</feature>
<proteinExistence type="predicted"/>
<dbReference type="RefSeq" id="WP_277834602.1">
    <property type="nucleotide sequence ID" value="NZ_JAAIVF010000006.1"/>
</dbReference>
<keyword evidence="4" id="KW-1185">Reference proteome</keyword>
<evidence type="ECO:0000313" key="3">
    <source>
        <dbReference type="EMBL" id="MDG3013602.1"/>
    </source>
</evidence>
<feature type="region of interest" description="Disordered" evidence="1">
    <location>
        <begin position="1"/>
        <end position="22"/>
    </location>
</feature>
<evidence type="ECO:0000256" key="1">
    <source>
        <dbReference type="SAM" id="MobiDB-lite"/>
    </source>
</evidence>
<evidence type="ECO:0000313" key="4">
    <source>
        <dbReference type="Proteomes" id="UP001152755"/>
    </source>
</evidence>
<keyword evidence="2" id="KW-0472">Membrane</keyword>
<feature type="transmembrane region" description="Helical" evidence="2">
    <location>
        <begin position="34"/>
        <end position="54"/>
    </location>
</feature>
<name>A0A9X4LZV4_9ACTN</name>
<reference evidence="3" key="1">
    <citation type="submission" date="2022-08" db="EMBL/GenBank/DDBJ databases">
        <title>Genome analysis of Corynebacteriales strain.</title>
        <authorList>
            <person name="Lee S.D."/>
        </authorList>
    </citation>
    <scope>NUCLEOTIDE SEQUENCE</scope>
    <source>
        <strain evidence="3">D3-21</strain>
    </source>
</reference>
<keyword evidence="2" id="KW-1133">Transmembrane helix</keyword>
<protein>
    <submittedName>
        <fullName evidence="3">TIGR02234 family membrane protein</fullName>
    </submittedName>
</protein>
<sequence>MTEQSQSPASEPAEPTATDAATAAAKAQRRRKGLVAVALVAAALCLWIASRATWVRYTSFDQLQPPKDGTISGASWAGELTPLALVLLAAIAASFAVRGWALRVVGVIVALVAVVAGVRAVRTLTESGAVSADRISQIAELPARAAVTHSDVVAWPPVVALVGAVLALIAAVGLVRKPRSVGAAGLSSKYQTPAARRAEATRRADKARSDKARGGEQVDEDLTERMLWDALDAGEDPTVDQGDDGSGGTGRDSDTR</sequence>
<feature type="region of interest" description="Disordered" evidence="1">
    <location>
        <begin position="186"/>
        <end position="256"/>
    </location>
</feature>
<dbReference type="Pfam" id="PF09534">
    <property type="entry name" value="Trp_oprn_chp"/>
    <property type="match status" value="1"/>
</dbReference>
<organism evidence="3 4">
    <name type="scientific">Speluncibacter jeojiensis</name>
    <dbReference type="NCBI Taxonomy" id="2710754"/>
    <lineage>
        <taxon>Bacteria</taxon>
        <taxon>Bacillati</taxon>
        <taxon>Actinomycetota</taxon>
        <taxon>Actinomycetes</taxon>
        <taxon>Mycobacteriales</taxon>
        <taxon>Speluncibacteraceae</taxon>
        <taxon>Speluncibacter</taxon>
    </lineage>
</organism>
<dbReference type="AlphaFoldDB" id="A0A9X4LZV4"/>
<feature type="compositionally biased region" description="Basic and acidic residues" evidence="1">
    <location>
        <begin position="196"/>
        <end position="216"/>
    </location>
</feature>
<evidence type="ECO:0000256" key="2">
    <source>
        <dbReference type="SAM" id="Phobius"/>
    </source>
</evidence>
<dbReference type="Proteomes" id="UP001152755">
    <property type="component" value="Unassembled WGS sequence"/>
</dbReference>
<dbReference type="InterPro" id="IPR019051">
    <property type="entry name" value="Trp_biosyn_TM_oprn/chp"/>
</dbReference>
<accession>A0A9X4LZV4</accession>
<feature type="transmembrane region" description="Helical" evidence="2">
    <location>
        <begin position="154"/>
        <end position="175"/>
    </location>
</feature>
<feature type="compositionally biased region" description="Acidic residues" evidence="1">
    <location>
        <begin position="232"/>
        <end position="243"/>
    </location>
</feature>
<dbReference type="InterPro" id="IPR011746">
    <property type="entry name" value="Trp_synth-assoc_CHP"/>
</dbReference>
<comment type="caution">
    <text evidence="3">The sequence shown here is derived from an EMBL/GenBank/DDBJ whole genome shotgun (WGS) entry which is preliminary data.</text>
</comment>
<feature type="transmembrane region" description="Helical" evidence="2">
    <location>
        <begin position="74"/>
        <end position="93"/>
    </location>
</feature>
<gene>
    <name evidence="3" type="ORF">NVS88_03400</name>
</gene>
<keyword evidence="2" id="KW-0812">Transmembrane</keyword>
<dbReference type="EMBL" id="JANRHA010000001">
    <property type="protein sequence ID" value="MDG3013602.1"/>
    <property type="molecule type" value="Genomic_DNA"/>
</dbReference>